<dbReference type="EMBL" id="LFBV01000003">
    <property type="protein sequence ID" value="OKH94045.1"/>
    <property type="molecule type" value="Genomic_DNA"/>
</dbReference>
<dbReference type="InterPro" id="IPR016162">
    <property type="entry name" value="Ald_DH_N"/>
</dbReference>
<evidence type="ECO:0000313" key="4">
    <source>
        <dbReference type="Proteomes" id="UP000186455"/>
    </source>
</evidence>
<name>A0A1Q4V8A1_9ACTN</name>
<dbReference type="Gene3D" id="3.40.309.10">
    <property type="entry name" value="Aldehyde Dehydrogenase, Chain A, domain 2"/>
    <property type="match status" value="1"/>
</dbReference>
<dbReference type="SUPFAM" id="SSF53720">
    <property type="entry name" value="ALDH-like"/>
    <property type="match status" value="1"/>
</dbReference>
<dbReference type="PANTHER" id="PTHR43353:SF3">
    <property type="entry name" value="ALDEHYDE DEHYDROGENASE-RELATED"/>
    <property type="match status" value="1"/>
</dbReference>
<evidence type="ECO:0000256" key="1">
    <source>
        <dbReference type="ARBA" id="ARBA00023002"/>
    </source>
</evidence>
<dbReference type="InterPro" id="IPR016163">
    <property type="entry name" value="Ald_DH_C"/>
</dbReference>
<dbReference type="Pfam" id="PF00171">
    <property type="entry name" value="Aldedh"/>
    <property type="match status" value="1"/>
</dbReference>
<organism evidence="3 4">
    <name type="scientific">Streptomyces uncialis</name>
    <dbReference type="NCBI Taxonomy" id="1048205"/>
    <lineage>
        <taxon>Bacteria</taxon>
        <taxon>Bacillati</taxon>
        <taxon>Actinomycetota</taxon>
        <taxon>Actinomycetes</taxon>
        <taxon>Kitasatosporales</taxon>
        <taxon>Streptomycetaceae</taxon>
        <taxon>Streptomyces</taxon>
    </lineage>
</organism>
<dbReference type="Proteomes" id="UP000186455">
    <property type="component" value="Unassembled WGS sequence"/>
</dbReference>
<keyword evidence="4" id="KW-1185">Reference proteome</keyword>
<feature type="domain" description="Aldehyde dehydrogenase" evidence="2">
    <location>
        <begin position="3"/>
        <end position="397"/>
    </location>
</feature>
<reference evidence="3 4" key="1">
    <citation type="submission" date="2015-06" db="EMBL/GenBank/DDBJ databases">
        <title>Cloning and characterization of the uncialamcin biosynthetic gene cluster.</title>
        <authorList>
            <person name="Yan X."/>
            <person name="Huang T."/>
            <person name="Ge H."/>
            <person name="Shen B."/>
        </authorList>
    </citation>
    <scope>NUCLEOTIDE SEQUENCE [LARGE SCALE GENOMIC DNA]</scope>
    <source>
        <strain evidence="3 4">DCA2648</strain>
    </source>
</reference>
<sequence>MSRDPRTGAATAGPPATAPAELSALLAAAARDAHEIAATAPAVRAAWLTAVADALVEHTDELTALAEAETALGTDRLRGEVGRAAAQSRFYGSVAVEGGWLGVRIDGPATTGSVELRRINRPLGPVAVFGAGNFPFAFGVAGHDTASALAAGCPVLVKAHPAHPLLSARLGVLVSAALRGAGAPAGAFALVTGFDTGLALVDAPEVAAVAFTGSQSGGTALVERAASRPVPVPVFAEMGTVNPAVLTPAAAADRAGLTAAADGFTGSFTLGQGQFCTKPGLLLAPAGSGAAEAVAAALKGVRPGWLLTEGIAEAYRRGVADLLAAGAERVATVAPSEEGFAAAPTVLSAPARALRPGSRLLAECFGPVALVVEYDGTAGLREALDTLQPSLAASVISCGPADPDLPWLVERLAGRTGRVVVDGWPTGVATSWAQQHGGPWPATSRPDATSVGAGALDRFTRPVAYQNVPRAALPEALRDGNPWHVVRRLDGVPVAAAPAGTGAGA</sequence>
<evidence type="ECO:0000259" key="2">
    <source>
        <dbReference type="Pfam" id="PF00171"/>
    </source>
</evidence>
<comment type="caution">
    <text evidence="3">The sequence shown here is derived from an EMBL/GenBank/DDBJ whole genome shotgun (WGS) entry which is preliminary data.</text>
</comment>
<dbReference type="STRING" id="1048205.AB852_15425"/>
<accession>A0A1Q4V8A1</accession>
<dbReference type="PANTHER" id="PTHR43353">
    <property type="entry name" value="SUCCINATE-SEMIALDEHYDE DEHYDROGENASE, MITOCHONDRIAL"/>
    <property type="match status" value="1"/>
</dbReference>
<protein>
    <submittedName>
        <fullName evidence="3">Aldehyde dehydrogenase</fullName>
    </submittedName>
</protein>
<dbReference type="InterPro" id="IPR016161">
    <property type="entry name" value="Ald_DH/histidinol_DH"/>
</dbReference>
<dbReference type="GO" id="GO:0016620">
    <property type="term" value="F:oxidoreductase activity, acting on the aldehyde or oxo group of donors, NAD or NADP as acceptor"/>
    <property type="evidence" value="ECO:0007669"/>
    <property type="project" value="InterPro"/>
</dbReference>
<dbReference type="InterPro" id="IPR050740">
    <property type="entry name" value="Aldehyde_DH_Superfamily"/>
</dbReference>
<evidence type="ECO:0000313" key="3">
    <source>
        <dbReference type="EMBL" id="OKH94045.1"/>
    </source>
</evidence>
<gene>
    <name evidence="3" type="ORF">AB852_15425</name>
</gene>
<keyword evidence="1" id="KW-0560">Oxidoreductase</keyword>
<proteinExistence type="predicted"/>
<dbReference type="Gene3D" id="3.40.605.10">
    <property type="entry name" value="Aldehyde Dehydrogenase, Chain A, domain 1"/>
    <property type="match status" value="1"/>
</dbReference>
<dbReference type="AlphaFoldDB" id="A0A1Q4V8A1"/>
<dbReference type="InterPro" id="IPR015590">
    <property type="entry name" value="Aldehyde_DH_dom"/>
</dbReference>